<dbReference type="PANTHER" id="PTHR11516">
    <property type="entry name" value="PYRUVATE DEHYDROGENASE E1 COMPONENT, ALPHA SUBUNIT BACTERIAL AND ORGANELLAR"/>
    <property type="match status" value="1"/>
</dbReference>
<dbReference type="InterPro" id="IPR001017">
    <property type="entry name" value="DH_E1"/>
</dbReference>
<organism evidence="5">
    <name type="scientific">marine metagenome</name>
    <dbReference type="NCBI Taxonomy" id="408172"/>
    <lineage>
        <taxon>unclassified sequences</taxon>
        <taxon>metagenomes</taxon>
        <taxon>ecological metagenomes</taxon>
    </lineage>
</organism>
<dbReference type="Gene3D" id="3.40.50.970">
    <property type="match status" value="1"/>
</dbReference>
<comment type="cofactor">
    <cofactor evidence="1">
        <name>thiamine diphosphate</name>
        <dbReference type="ChEBI" id="CHEBI:58937"/>
    </cofactor>
</comment>
<dbReference type="InterPro" id="IPR050642">
    <property type="entry name" value="PDH_E1_Alpha_Subunit"/>
</dbReference>
<dbReference type="InterPro" id="IPR029061">
    <property type="entry name" value="THDP-binding"/>
</dbReference>
<dbReference type="AlphaFoldDB" id="A0A382KES3"/>
<gene>
    <name evidence="5" type="ORF">METZ01_LOCUS274075</name>
</gene>
<dbReference type="GO" id="GO:0016624">
    <property type="term" value="F:oxidoreductase activity, acting on the aldehyde or oxo group of donors, disulfide as acceptor"/>
    <property type="evidence" value="ECO:0007669"/>
    <property type="project" value="InterPro"/>
</dbReference>
<dbReference type="PANTHER" id="PTHR11516:SF2">
    <property type="entry name" value="PYRUVATE DEHYDROGENASE ALPHA SUBUNIT"/>
    <property type="match status" value="1"/>
</dbReference>
<keyword evidence="2" id="KW-0560">Oxidoreductase</keyword>
<dbReference type="EMBL" id="UINC01079326">
    <property type="protein sequence ID" value="SVC21221.1"/>
    <property type="molecule type" value="Genomic_DNA"/>
</dbReference>
<evidence type="ECO:0000256" key="3">
    <source>
        <dbReference type="ARBA" id="ARBA00023052"/>
    </source>
</evidence>
<feature type="non-terminal residue" evidence="5">
    <location>
        <position position="1"/>
    </location>
</feature>
<feature type="domain" description="Dehydrogenase E1 component" evidence="4">
    <location>
        <begin position="40"/>
        <end position="241"/>
    </location>
</feature>
<evidence type="ECO:0000259" key="4">
    <source>
        <dbReference type="Pfam" id="PF00676"/>
    </source>
</evidence>
<keyword evidence="3" id="KW-0786">Thiamine pyrophosphate</keyword>
<dbReference type="GO" id="GO:0006086">
    <property type="term" value="P:pyruvate decarboxylation to acetyl-CoA"/>
    <property type="evidence" value="ECO:0007669"/>
    <property type="project" value="TreeGrafter"/>
</dbReference>
<reference evidence="5" key="1">
    <citation type="submission" date="2018-05" db="EMBL/GenBank/DDBJ databases">
        <authorList>
            <person name="Lanie J.A."/>
            <person name="Ng W.-L."/>
            <person name="Kazmierczak K.M."/>
            <person name="Andrzejewski T.M."/>
            <person name="Davidsen T.M."/>
            <person name="Wayne K.J."/>
            <person name="Tettelin H."/>
            <person name="Glass J.I."/>
            <person name="Rusch D."/>
            <person name="Podicherti R."/>
            <person name="Tsui H.-C.T."/>
            <person name="Winkler M.E."/>
        </authorList>
    </citation>
    <scope>NUCLEOTIDE SEQUENCE</scope>
</reference>
<evidence type="ECO:0000256" key="2">
    <source>
        <dbReference type="ARBA" id="ARBA00023002"/>
    </source>
</evidence>
<evidence type="ECO:0000256" key="1">
    <source>
        <dbReference type="ARBA" id="ARBA00001964"/>
    </source>
</evidence>
<proteinExistence type="predicted"/>
<sequence>SVTVAAPVTANHREAVVRLRTQMLVLNEILKGRPYQVPIHNALGQECVPVSLRSILRSGDHLYVTHRNVAHNLVWSSGLQEVLAFYEGSHEDTRLHMGGMNLTLPGSPIRYASSILGNNLPVAVGGALSLRQRGSDAVSCVVTGDGAVEEGAFYESLVFAASHDLPLVVALENNDHSMTSRIRDRRNEIDIVGLAGSIGVTGRTADGSSIDEVDEILRSAVAEAREGQPVMVEITVPIYNQHAGPTPGFPGDPMVVEVSAGLVLGPTGEDPVASIRDELGIEFEVLAEALLKEVGNGW</sequence>
<evidence type="ECO:0000313" key="5">
    <source>
        <dbReference type="EMBL" id="SVC21221.1"/>
    </source>
</evidence>
<protein>
    <recommendedName>
        <fullName evidence="4">Dehydrogenase E1 component domain-containing protein</fullName>
    </recommendedName>
</protein>
<dbReference type="SUPFAM" id="SSF52518">
    <property type="entry name" value="Thiamin diphosphate-binding fold (THDP-binding)"/>
    <property type="match status" value="1"/>
</dbReference>
<dbReference type="Pfam" id="PF00676">
    <property type="entry name" value="E1_dh"/>
    <property type="match status" value="1"/>
</dbReference>
<accession>A0A382KES3</accession>
<name>A0A382KES3_9ZZZZ</name>